<dbReference type="EMBL" id="PDLN01000012">
    <property type="protein sequence ID" value="RDW69968.1"/>
    <property type="molecule type" value="Genomic_DNA"/>
</dbReference>
<dbReference type="PANTHER" id="PTHR47783">
    <property type="entry name" value="ZN(II)2CYS6 TRANSCRIPTION FACTOR (EUROFUNG)-RELATED"/>
    <property type="match status" value="1"/>
</dbReference>
<dbReference type="AlphaFoldDB" id="A0A3D8R7S5"/>
<evidence type="ECO:0000256" key="1">
    <source>
        <dbReference type="ARBA" id="ARBA00022723"/>
    </source>
</evidence>
<protein>
    <recommendedName>
        <fullName evidence="4">Zn(2)-C6 fungal-type domain-containing protein</fullName>
    </recommendedName>
</protein>
<feature type="region of interest" description="Disordered" evidence="3">
    <location>
        <begin position="657"/>
        <end position="684"/>
    </location>
</feature>
<name>A0A3D8R7S5_9HELO</name>
<comment type="caution">
    <text evidence="5">The sequence shown here is derived from an EMBL/GenBank/DDBJ whole genome shotgun (WGS) entry which is preliminary data.</text>
</comment>
<gene>
    <name evidence="5" type="ORF">BP5796_08365</name>
</gene>
<accession>A0A3D8R7S5</accession>
<dbReference type="OrthoDB" id="8120565at2759"/>
<feature type="domain" description="Zn(2)-C6 fungal-type" evidence="4">
    <location>
        <begin position="57"/>
        <end position="87"/>
    </location>
</feature>
<keyword evidence="6" id="KW-1185">Reference proteome</keyword>
<feature type="compositionally biased region" description="Low complexity" evidence="3">
    <location>
        <begin position="227"/>
        <end position="244"/>
    </location>
</feature>
<dbReference type="SMART" id="SM00906">
    <property type="entry name" value="Fungal_trans"/>
    <property type="match status" value="1"/>
</dbReference>
<organism evidence="5 6">
    <name type="scientific">Coleophoma crateriformis</name>
    <dbReference type="NCBI Taxonomy" id="565419"/>
    <lineage>
        <taxon>Eukaryota</taxon>
        <taxon>Fungi</taxon>
        <taxon>Dikarya</taxon>
        <taxon>Ascomycota</taxon>
        <taxon>Pezizomycotina</taxon>
        <taxon>Leotiomycetes</taxon>
        <taxon>Helotiales</taxon>
        <taxon>Dermateaceae</taxon>
        <taxon>Coleophoma</taxon>
    </lineage>
</organism>
<dbReference type="SMART" id="SM00066">
    <property type="entry name" value="GAL4"/>
    <property type="match status" value="1"/>
</dbReference>
<dbReference type="Proteomes" id="UP000256328">
    <property type="component" value="Unassembled WGS sequence"/>
</dbReference>
<evidence type="ECO:0000256" key="3">
    <source>
        <dbReference type="SAM" id="MobiDB-lite"/>
    </source>
</evidence>
<evidence type="ECO:0000313" key="5">
    <source>
        <dbReference type="EMBL" id="RDW69968.1"/>
    </source>
</evidence>
<feature type="region of interest" description="Disordered" evidence="3">
    <location>
        <begin position="1"/>
        <end position="26"/>
    </location>
</feature>
<dbReference type="CDD" id="cd00067">
    <property type="entry name" value="GAL4"/>
    <property type="match status" value="1"/>
</dbReference>
<dbReference type="SUPFAM" id="SSF57701">
    <property type="entry name" value="Zn2/Cys6 DNA-binding domain"/>
    <property type="match status" value="1"/>
</dbReference>
<dbReference type="GO" id="GO:0003677">
    <property type="term" value="F:DNA binding"/>
    <property type="evidence" value="ECO:0007669"/>
    <property type="project" value="InterPro"/>
</dbReference>
<dbReference type="PANTHER" id="PTHR47783:SF1">
    <property type="entry name" value="ZN(II)2CYS6 TRANSCRIPTION FACTOR (EUROFUNG)"/>
    <property type="match status" value="1"/>
</dbReference>
<sequence length="868" mass="96170">MLSSDHAIPPERDALPTAPKVKHPPASRTFKHFIFTTEDDLFHSDKPRRKRPRIKVACFACKGRKVKCTGRRPICEGCERNKFDCVYRDERSDEAPKETVTHIEEVRRDPPETGTATHQEMTSNSHFSTASPVGAVQSPDFFSSLAEQFDAFNAAWPSEEVGGSSTINPPMMVSVRSPPTFHGRLPGMGDEARVSAKIRIPYFRWFGPTGIVPGFTKVLVDLRPAASPESRMNESSPSSTSSPPYHTQGAVSDPAEAFPSPSSTIHTSQVFDEDDDMVPKPDILEHLLNVFFDYFGCHFPFYSKDRFMDQAKSKSVPAVLLNTMCALASRFSNHPDVRRDPIYLCGEPLGDKAKQLIFVLLSVPSYDLVASLLMLSWYEFGCNRDVGFWMYTGMAIRMAQDLGMHKEERVKSGRATRRGSISGDAEQAEINAELSQEEEEETSLRLNLFWSIYFIDRIISLGTGRPLTLRDEQISCPLPSDGSFSFNKSIWPNPFPHLLQIMTVQGKVNEEISTIRQPADLTAAKITTLFSLQDEIIQIYTNLDPRLSFNVSNFQDYVLLGLGGSFLQLHVWFHAVIITLHRPGLMFGHGTLAHTLGKDSLEVSMSSANTITSILGLAELIDDKTIAGSPFLNQAIYIAGLAFIAELEMHHLEPSIEASVTSTTPHEDSQETSSTESGQTSMADRLDMDSVIPSIAADVPPSTPSPARPLYNSGTKAAAQDLLRFASKRNYETCLKAISTLKRYWRGIGWILSTMEQKAMGLARLDPSEESVDPESNIDLRDAGMLRRLIAVKNHRRKNKGSSSQYATEGWELGKSKGWGYGMAQNGFGIGETWVDLSWVNGAAPMATMSFEGRPDGRPSDSGAWTVP</sequence>
<dbReference type="Pfam" id="PF00172">
    <property type="entry name" value="Zn_clus"/>
    <property type="match status" value="1"/>
</dbReference>
<dbReference type="PROSITE" id="PS00463">
    <property type="entry name" value="ZN2_CY6_FUNGAL_1"/>
    <property type="match status" value="1"/>
</dbReference>
<dbReference type="GO" id="GO:0008270">
    <property type="term" value="F:zinc ion binding"/>
    <property type="evidence" value="ECO:0007669"/>
    <property type="project" value="InterPro"/>
</dbReference>
<keyword evidence="1" id="KW-0479">Metal-binding</keyword>
<dbReference type="InterPro" id="IPR001138">
    <property type="entry name" value="Zn2Cys6_DnaBD"/>
</dbReference>
<feature type="region of interest" description="Disordered" evidence="3">
    <location>
        <begin position="226"/>
        <end position="266"/>
    </location>
</feature>
<dbReference type="Pfam" id="PF04082">
    <property type="entry name" value="Fungal_trans"/>
    <property type="match status" value="1"/>
</dbReference>
<evidence type="ECO:0000313" key="6">
    <source>
        <dbReference type="Proteomes" id="UP000256328"/>
    </source>
</evidence>
<keyword evidence="2" id="KW-0539">Nucleus</keyword>
<dbReference type="GO" id="GO:0000981">
    <property type="term" value="F:DNA-binding transcription factor activity, RNA polymerase II-specific"/>
    <property type="evidence" value="ECO:0007669"/>
    <property type="project" value="InterPro"/>
</dbReference>
<dbReference type="Gene3D" id="4.10.240.10">
    <property type="entry name" value="Zn(2)-C6 fungal-type DNA-binding domain"/>
    <property type="match status" value="1"/>
</dbReference>
<dbReference type="CDD" id="cd12148">
    <property type="entry name" value="fungal_TF_MHR"/>
    <property type="match status" value="1"/>
</dbReference>
<evidence type="ECO:0000259" key="4">
    <source>
        <dbReference type="PROSITE" id="PS50048"/>
    </source>
</evidence>
<proteinExistence type="predicted"/>
<dbReference type="InterPro" id="IPR007219">
    <property type="entry name" value="XnlR_reg_dom"/>
</dbReference>
<dbReference type="PROSITE" id="PS50048">
    <property type="entry name" value="ZN2_CY6_FUNGAL_2"/>
    <property type="match status" value="1"/>
</dbReference>
<feature type="region of interest" description="Disordered" evidence="3">
    <location>
        <begin position="409"/>
        <end position="436"/>
    </location>
</feature>
<feature type="compositionally biased region" description="Low complexity" evidence="3">
    <location>
        <begin position="671"/>
        <end position="681"/>
    </location>
</feature>
<evidence type="ECO:0000256" key="2">
    <source>
        <dbReference type="ARBA" id="ARBA00023242"/>
    </source>
</evidence>
<dbReference type="InterPro" id="IPR036864">
    <property type="entry name" value="Zn2-C6_fun-type_DNA-bd_sf"/>
</dbReference>
<reference evidence="5 6" key="1">
    <citation type="journal article" date="2018" name="IMA Fungus">
        <title>IMA Genome-F 9: Draft genome sequence of Annulohypoxylon stygium, Aspergillus mulundensis, Berkeleyomyces basicola (syn. Thielaviopsis basicola), Ceratocystis smalleyi, two Cercospora beticola strains, Coleophoma cylindrospora, Fusarium fracticaudum, Phialophora cf. hyalina, and Morchella septimelata.</title>
        <authorList>
            <person name="Wingfield B.D."/>
            <person name="Bills G.F."/>
            <person name="Dong Y."/>
            <person name="Huang W."/>
            <person name="Nel W.J."/>
            <person name="Swalarsk-Parry B.S."/>
            <person name="Vaghefi N."/>
            <person name="Wilken P.M."/>
            <person name="An Z."/>
            <person name="de Beer Z.W."/>
            <person name="De Vos L."/>
            <person name="Chen L."/>
            <person name="Duong T.A."/>
            <person name="Gao Y."/>
            <person name="Hammerbacher A."/>
            <person name="Kikkert J.R."/>
            <person name="Li Y."/>
            <person name="Li H."/>
            <person name="Li K."/>
            <person name="Li Q."/>
            <person name="Liu X."/>
            <person name="Ma X."/>
            <person name="Naidoo K."/>
            <person name="Pethybridge S.J."/>
            <person name="Sun J."/>
            <person name="Steenkamp E.T."/>
            <person name="van der Nest M.A."/>
            <person name="van Wyk S."/>
            <person name="Wingfield M.J."/>
            <person name="Xiong C."/>
            <person name="Yue Q."/>
            <person name="Zhang X."/>
        </authorList>
    </citation>
    <scope>NUCLEOTIDE SEQUENCE [LARGE SCALE GENOMIC DNA]</scope>
    <source>
        <strain evidence="5 6">BP5796</strain>
    </source>
</reference>
<dbReference type="GO" id="GO:0006351">
    <property type="term" value="P:DNA-templated transcription"/>
    <property type="evidence" value="ECO:0007669"/>
    <property type="project" value="InterPro"/>
</dbReference>